<dbReference type="FunFam" id="3.40.50.620:FF:000036">
    <property type="entry name" value="Glutamine-dependent NAD(+) synthetase"/>
    <property type="match status" value="1"/>
</dbReference>
<dbReference type="PANTHER" id="PTHR23090:SF9">
    <property type="entry name" value="GLUTAMINE-DEPENDENT NAD(+) SYNTHETASE"/>
    <property type="match status" value="1"/>
</dbReference>
<evidence type="ECO:0000256" key="3">
    <source>
        <dbReference type="ARBA" id="ARBA00012743"/>
    </source>
</evidence>
<dbReference type="InterPro" id="IPR014729">
    <property type="entry name" value="Rossmann-like_a/b/a_fold"/>
</dbReference>
<comment type="pathway">
    <text evidence="1 10">Cofactor biosynthesis; NAD(+) biosynthesis; NAD(+) from deamido-NAD(+) (L-Gln route): step 1/1.</text>
</comment>
<dbReference type="Gene3D" id="3.40.50.620">
    <property type="entry name" value="HUPs"/>
    <property type="match status" value="1"/>
</dbReference>
<feature type="domain" description="CN hydrolase" evidence="11">
    <location>
        <begin position="4"/>
        <end position="275"/>
    </location>
</feature>
<dbReference type="FunFam" id="3.60.110.10:FF:000003">
    <property type="entry name" value="Glutamine-dependent NAD(+) synthetase"/>
    <property type="match status" value="1"/>
</dbReference>
<dbReference type="GO" id="GO:0005524">
    <property type="term" value="F:ATP binding"/>
    <property type="evidence" value="ECO:0007669"/>
    <property type="project" value="UniProtKB-UniRule"/>
</dbReference>
<keyword evidence="7 10" id="KW-0067">ATP-binding</keyword>
<keyword evidence="8 10" id="KW-0520">NAD</keyword>
<dbReference type="Pfam" id="PF00795">
    <property type="entry name" value="CN_hydrolase"/>
    <property type="match status" value="1"/>
</dbReference>
<name>A0ABD1IK20_SALDI</name>
<dbReference type="CDD" id="cd00553">
    <property type="entry name" value="NAD_synthase"/>
    <property type="match status" value="1"/>
</dbReference>
<dbReference type="PANTHER" id="PTHR23090">
    <property type="entry name" value="NH 3 /GLUTAMINE-DEPENDENT NAD + SYNTHETASE"/>
    <property type="match status" value="1"/>
</dbReference>
<dbReference type="InterPro" id="IPR036526">
    <property type="entry name" value="C-N_Hydrolase_sf"/>
</dbReference>
<dbReference type="InterPro" id="IPR022310">
    <property type="entry name" value="NAD/GMP_synthase"/>
</dbReference>
<dbReference type="InterPro" id="IPR014445">
    <property type="entry name" value="Gln-dep_NAD_synthase"/>
</dbReference>
<dbReference type="EMBL" id="JBEAFC010000001">
    <property type="protein sequence ID" value="KAL1568857.1"/>
    <property type="molecule type" value="Genomic_DNA"/>
</dbReference>
<dbReference type="SUPFAM" id="SSF56317">
    <property type="entry name" value="Carbon-nitrogen hydrolase"/>
    <property type="match status" value="1"/>
</dbReference>
<evidence type="ECO:0000256" key="5">
    <source>
        <dbReference type="ARBA" id="ARBA00022598"/>
    </source>
</evidence>
<comment type="caution">
    <text evidence="12">The sequence shown here is derived from an EMBL/GenBank/DDBJ whole genome shotgun (WGS) entry which is preliminary data.</text>
</comment>
<evidence type="ECO:0000256" key="8">
    <source>
        <dbReference type="ARBA" id="ARBA00023027"/>
    </source>
</evidence>
<dbReference type="PROSITE" id="PS50263">
    <property type="entry name" value="CN_HYDROLASE"/>
    <property type="match status" value="1"/>
</dbReference>
<accession>A0ABD1IK20</accession>
<protein>
    <recommendedName>
        <fullName evidence="4 10">Glutamine-dependent NAD(+) synthetase</fullName>
        <ecNumber evidence="3 10">6.3.5.1</ecNumber>
    </recommendedName>
    <alternativeName>
        <fullName evidence="10">NAD(+) synthase [glutamine-hydrolyzing]</fullName>
    </alternativeName>
</protein>
<keyword evidence="6 10" id="KW-0547">Nucleotide-binding</keyword>
<keyword evidence="5 10" id="KW-0436">Ligase</keyword>
<dbReference type="GO" id="GO:0003952">
    <property type="term" value="F:NAD+ synthase (glutamine-hydrolyzing) activity"/>
    <property type="evidence" value="ECO:0007669"/>
    <property type="project" value="UniProtKB-UniRule"/>
</dbReference>
<comment type="similarity">
    <text evidence="2 10">In the C-terminal section; belongs to the NAD synthetase family.</text>
</comment>
<dbReference type="PIRSF" id="PIRSF006630">
    <property type="entry name" value="NADS_GAT"/>
    <property type="match status" value="1"/>
</dbReference>
<reference evidence="12 13" key="1">
    <citation type="submission" date="2024-06" db="EMBL/GenBank/DDBJ databases">
        <title>A chromosome level genome sequence of Diviner's sage (Salvia divinorum).</title>
        <authorList>
            <person name="Ford S.A."/>
            <person name="Ro D.-K."/>
            <person name="Ness R.W."/>
            <person name="Phillips M.A."/>
        </authorList>
    </citation>
    <scope>NUCLEOTIDE SEQUENCE [LARGE SCALE GENOMIC DNA]</scope>
    <source>
        <strain evidence="12">SAF-2024a</strain>
        <tissue evidence="12">Leaf</tissue>
    </source>
</reference>
<dbReference type="AlphaFoldDB" id="A0ABD1IK20"/>
<dbReference type="InterPro" id="IPR003010">
    <property type="entry name" value="C-N_Hydrolase"/>
</dbReference>
<dbReference type="InterPro" id="IPR003694">
    <property type="entry name" value="NAD_synthase"/>
</dbReference>
<dbReference type="GO" id="GO:0016810">
    <property type="term" value="F:hydrolase activity, acting on carbon-nitrogen (but not peptide) bonds"/>
    <property type="evidence" value="ECO:0007669"/>
    <property type="project" value="UniProtKB-ARBA"/>
</dbReference>
<evidence type="ECO:0000256" key="6">
    <source>
        <dbReference type="ARBA" id="ARBA00022741"/>
    </source>
</evidence>
<evidence type="ECO:0000256" key="10">
    <source>
        <dbReference type="PIRNR" id="PIRNR006630"/>
    </source>
</evidence>
<evidence type="ECO:0000256" key="1">
    <source>
        <dbReference type="ARBA" id="ARBA00005188"/>
    </source>
</evidence>
<evidence type="ECO:0000256" key="7">
    <source>
        <dbReference type="ARBA" id="ARBA00022840"/>
    </source>
</evidence>
<dbReference type="SUPFAM" id="SSF52402">
    <property type="entry name" value="Adenine nucleotide alpha hydrolases-like"/>
    <property type="match status" value="1"/>
</dbReference>
<organism evidence="12 13">
    <name type="scientific">Salvia divinorum</name>
    <name type="common">Maria pastora</name>
    <name type="synonym">Diviner's sage</name>
    <dbReference type="NCBI Taxonomy" id="28513"/>
    <lineage>
        <taxon>Eukaryota</taxon>
        <taxon>Viridiplantae</taxon>
        <taxon>Streptophyta</taxon>
        <taxon>Embryophyta</taxon>
        <taxon>Tracheophyta</taxon>
        <taxon>Spermatophyta</taxon>
        <taxon>Magnoliopsida</taxon>
        <taxon>eudicotyledons</taxon>
        <taxon>Gunneridae</taxon>
        <taxon>Pentapetalae</taxon>
        <taxon>asterids</taxon>
        <taxon>lamiids</taxon>
        <taxon>Lamiales</taxon>
        <taxon>Lamiaceae</taxon>
        <taxon>Nepetoideae</taxon>
        <taxon>Mentheae</taxon>
        <taxon>Salviinae</taxon>
        <taxon>Salvia</taxon>
        <taxon>Salvia subgen. Calosphace</taxon>
    </lineage>
</organism>
<evidence type="ECO:0000256" key="9">
    <source>
        <dbReference type="ARBA" id="ARBA00052340"/>
    </source>
</evidence>
<dbReference type="Pfam" id="PF02540">
    <property type="entry name" value="NAD_synthase"/>
    <property type="match status" value="1"/>
</dbReference>
<sequence length="697" mass="78209">MRVLKVATCSLNQWAMDFDNNMSNIKESLRRAKAAGAAIRLGPELEITGYGCEDHFMEQDTITHAWECLKELVAGDWTEGMLCSFGMPVSRGPELYNCQVLCLNRKILMVRPKMWLANGGGSSELRWFTAWKQTDPHLDHLLLPPDLAQAISQPTAPFGYAYIQFLDTAVAAEICMELFSPVQVHPELALHGVEVFMNASGSIHQVQKMERRLRTITTAMSARGGVYMYCNHLGCDGARLYYDGCSCIVANGDVVAHGQQFSLKDVDMVIAQVDLDKVVNLRVSLSSYREQASCKNKVPSVFVPYKLCHSFKLQNSISTPIKVEYPSREEEIAMGAACWLWNYLRRSGASGFLLPLSGEVQTCSVAAIVACMCQLVVKEIENGDEQVKADAVRIGHYNDGHTPTNAKEFTKRIFYTIFMGTETSNETSSSSKQQSRLVAEEIGSWHLDIAIDGVVSALISLFQTLIIPRKRQENGGTDDIDKSAIVKIRSRTRMVVAYMLASVLPWLHHNYKSGFYLVLSSTTADQGLSGNLTKYGCSSGDINPIGSIHMKDLRAFLKWAAVNLGYSSLAQTHQTNTLHSLERGMTDEQLSTYGRLRLTLRCGPVSMFQNLCEKWGANMSPTQIAQKVKHFFKSYSINRHKMTILTPSYLVESQTCEDNRFDQRQMLYNPEWSYQFRKIDQLVQQLDSHLPNPQIQN</sequence>
<comment type="catalytic activity">
    <reaction evidence="9 10">
        <text>deamido-NAD(+) + L-glutamine + ATP + H2O = L-glutamate + AMP + diphosphate + NAD(+) + H(+)</text>
        <dbReference type="Rhea" id="RHEA:24384"/>
        <dbReference type="ChEBI" id="CHEBI:15377"/>
        <dbReference type="ChEBI" id="CHEBI:15378"/>
        <dbReference type="ChEBI" id="CHEBI:29985"/>
        <dbReference type="ChEBI" id="CHEBI:30616"/>
        <dbReference type="ChEBI" id="CHEBI:33019"/>
        <dbReference type="ChEBI" id="CHEBI:57540"/>
        <dbReference type="ChEBI" id="CHEBI:58359"/>
        <dbReference type="ChEBI" id="CHEBI:58437"/>
        <dbReference type="ChEBI" id="CHEBI:456215"/>
        <dbReference type="EC" id="6.3.5.1"/>
    </reaction>
</comment>
<dbReference type="GO" id="GO:0009435">
    <property type="term" value="P:NAD+ biosynthetic process"/>
    <property type="evidence" value="ECO:0007669"/>
    <property type="project" value="UniProtKB-UniRule"/>
</dbReference>
<gene>
    <name evidence="12" type="ORF">AAHA92_00413</name>
</gene>
<dbReference type="CDD" id="cd07570">
    <property type="entry name" value="GAT_Gln-NAD-synth"/>
    <property type="match status" value="1"/>
</dbReference>
<proteinExistence type="inferred from homology"/>
<evidence type="ECO:0000259" key="11">
    <source>
        <dbReference type="PROSITE" id="PS50263"/>
    </source>
</evidence>
<evidence type="ECO:0000313" key="13">
    <source>
        <dbReference type="Proteomes" id="UP001567538"/>
    </source>
</evidence>
<evidence type="ECO:0000256" key="2">
    <source>
        <dbReference type="ARBA" id="ARBA00007145"/>
    </source>
</evidence>
<dbReference type="Proteomes" id="UP001567538">
    <property type="component" value="Unassembled WGS sequence"/>
</dbReference>
<evidence type="ECO:0000313" key="12">
    <source>
        <dbReference type="EMBL" id="KAL1568857.1"/>
    </source>
</evidence>
<dbReference type="EC" id="6.3.5.1" evidence="3 10"/>
<keyword evidence="13" id="KW-1185">Reference proteome</keyword>
<evidence type="ECO:0000256" key="4">
    <source>
        <dbReference type="ARBA" id="ARBA00017309"/>
    </source>
</evidence>
<dbReference type="Gene3D" id="3.60.110.10">
    <property type="entry name" value="Carbon-nitrogen hydrolase"/>
    <property type="match status" value="1"/>
</dbReference>